<evidence type="ECO:0008006" key="3">
    <source>
        <dbReference type="Google" id="ProtNLM"/>
    </source>
</evidence>
<evidence type="ECO:0000313" key="1">
    <source>
        <dbReference type="EMBL" id="MFC2966935.1"/>
    </source>
</evidence>
<organism evidence="1 2">
    <name type="scientific">Acidimangrovimonas pyrenivorans</name>
    <dbReference type="NCBI Taxonomy" id="2030798"/>
    <lineage>
        <taxon>Bacteria</taxon>
        <taxon>Pseudomonadati</taxon>
        <taxon>Pseudomonadota</taxon>
        <taxon>Alphaproteobacteria</taxon>
        <taxon>Rhodobacterales</taxon>
        <taxon>Paracoccaceae</taxon>
        <taxon>Acidimangrovimonas</taxon>
    </lineage>
</organism>
<protein>
    <recommendedName>
        <fullName evidence="3">Cation transport ATPase</fullName>
    </recommendedName>
</protein>
<accession>A0ABV7ACQ1</accession>
<keyword evidence="2" id="KW-1185">Reference proteome</keyword>
<comment type="caution">
    <text evidence="1">The sequence shown here is derived from an EMBL/GenBank/DDBJ whole genome shotgun (WGS) entry which is preliminary data.</text>
</comment>
<dbReference type="RefSeq" id="WP_377831565.1">
    <property type="nucleotide sequence ID" value="NZ_JBHRSK010000003.1"/>
</dbReference>
<sequence>MSTWISNTIRFATIRGAAGLALAALLSACAGIGGFVPHRMAVAEGSVIIAGPPGYCVDEKGSRDARRGAFVLLGSCASLSGSPYAPRPKVMAVLTAAVSGGRGGASIAGSEDRLAAYFTSSDGRAALSRSGRAATVKVLDHHAGDGAFFLHLRDSSAFPGRPDKPESWRVLFDLNGRIVTLTVVGLPDKPIIPAQAEALLRDFMARVRHASPKRPPPPEVTEG</sequence>
<reference evidence="2" key="1">
    <citation type="journal article" date="2019" name="Int. J. Syst. Evol. Microbiol.">
        <title>The Global Catalogue of Microorganisms (GCM) 10K type strain sequencing project: providing services to taxonomists for standard genome sequencing and annotation.</title>
        <authorList>
            <consortium name="The Broad Institute Genomics Platform"/>
            <consortium name="The Broad Institute Genome Sequencing Center for Infectious Disease"/>
            <person name="Wu L."/>
            <person name="Ma J."/>
        </authorList>
    </citation>
    <scope>NUCLEOTIDE SEQUENCE [LARGE SCALE GENOMIC DNA]</scope>
    <source>
        <strain evidence="2">KCTC 62192</strain>
    </source>
</reference>
<dbReference type="EMBL" id="JBHRSK010000003">
    <property type="protein sequence ID" value="MFC2966935.1"/>
    <property type="molecule type" value="Genomic_DNA"/>
</dbReference>
<evidence type="ECO:0000313" key="2">
    <source>
        <dbReference type="Proteomes" id="UP001595443"/>
    </source>
</evidence>
<name>A0ABV7ACQ1_9RHOB</name>
<gene>
    <name evidence="1" type="ORF">ACFOES_02410</name>
</gene>
<dbReference type="Proteomes" id="UP001595443">
    <property type="component" value="Unassembled WGS sequence"/>
</dbReference>
<proteinExistence type="predicted"/>